<proteinExistence type="predicted"/>
<comment type="caution">
    <text evidence="2">The sequence shown here is derived from an EMBL/GenBank/DDBJ whole genome shotgun (WGS) entry which is preliminary data.</text>
</comment>
<dbReference type="InterPro" id="IPR000477">
    <property type="entry name" value="RT_dom"/>
</dbReference>
<dbReference type="InterPro" id="IPR043128">
    <property type="entry name" value="Rev_trsase/Diguanyl_cyclase"/>
</dbReference>
<dbReference type="AlphaFoldDB" id="A0A836F8V4"/>
<dbReference type="InterPro" id="IPR050951">
    <property type="entry name" value="Retrovirus_Pol_polyprotein"/>
</dbReference>
<dbReference type="EMBL" id="JAANIA010002387">
    <property type="protein sequence ID" value="KAG5315045.1"/>
    <property type="molecule type" value="Genomic_DNA"/>
</dbReference>
<accession>A0A836F8V4</accession>
<reference evidence="2" key="1">
    <citation type="submission" date="2020-02" db="EMBL/GenBank/DDBJ databases">
        <title>Relaxed selection underlies rapid genomic changes in the transitions from sociality to social parasitism in ants.</title>
        <authorList>
            <person name="Bi X."/>
        </authorList>
    </citation>
    <scope>NUCLEOTIDE SEQUENCE</scope>
    <source>
        <strain evidence="2">BGI-DK2014c</strain>
        <tissue evidence="2">Whole body</tissue>
    </source>
</reference>
<dbReference type="CDD" id="cd01647">
    <property type="entry name" value="RT_LTR"/>
    <property type="match status" value="1"/>
</dbReference>
<sequence>MASPFEEMQEQWAQMQAAFQQSIVARVDSYRVLKIPPFLIKDPVIFIQRCDDTVIKTVFFEYLLPYIRGILATSDSTDLDRLAKMADKITETVSDSAQCAVISLLESKPSHFEARMDRLIPEVATLAAEVKWCSRFQTRDRANKNFARSFVLRIIAYPIIGADLIAHTINPSTKFASILSEFPKVTGLEQATPNCSSDVRHHIRPRRLSPIKLKAAKAEFPHLHDCSSNLRGKVIFSKLDLHQALKKNQIPVTPEDISKTAVVTPFGLFEYKFMTYGLRNASQTFHQIFRALGDLEFVFAFIDILIASTSLEEHGPHIVLQRLKTFYLRYNIEKCEFGKQELEFLGLMINSEDCKPTLGKVQAIHEFLRPNNIVELRRFLELVNFYGKLLHNAATIQAPLNEYLRNSRKNNK</sequence>
<dbReference type="Gene3D" id="3.30.70.270">
    <property type="match status" value="2"/>
</dbReference>
<feature type="non-terminal residue" evidence="2">
    <location>
        <position position="1"/>
    </location>
</feature>
<dbReference type="PANTHER" id="PTHR37984">
    <property type="entry name" value="PROTEIN CBG26694"/>
    <property type="match status" value="1"/>
</dbReference>
<evidence type="ECO:0000259" key="1">
    <source>
        <dbReference type="Pfam" id="PF00078"/>
    </source>
</evidence>
<organism evidence="2 3">
    <name type="scientific">Pseudoatta argentina</name>
    <dbReference type="NCBI Taxonomy" id="621737"/>
    <lineage>
        <taxon>Eukaryota</taxon>
        <taxon>Metazoa</taxon>
        <taxon>Ecdysozoa</taxon>
        <taxon>Arthropoda</taxon>
        <taxon>Hexapoda</taxon>
        <taxon>Insecta</taxon>
        <taxon>Pterygota</taxon>
        <taxon>Neoptera</taxon>
        <taxon>Endopterygota</taxon>
        <taxon>Hymenoptera</taxon>
        <taxon>Apocrita</taxon>
        <taxon>Aculeata</taxon>
        <taxon>Formicoidea</taxon>
        <taxon>Formicidae</taxon>
        <taxon>Myrmicinae</taxon>
        <taxon>Pseudoatta</taxon>
    </lineage>
</organism>
<dbReference type="Proteomes" id="UP000668214">
    <property type="component" value="Unassembled WGS sequence"/>
</dbReference>
<keyword evidence="3" id="KW-1185">Reference proteome</keyword>
<dbReference type="SUPFAM" id="SSF56672">
    <property type="entry name" value="DNA/RNA polymerases"/>
    <property type="match status" value="1"/>
</dbReference>
<feature type="non-terminal residue" evidence="2">
    <location>
        <position position="412"/>
    </location>
</feature>
<gene>
    <name evidence="2" type="primary">Ty3bg_2</name>
    <name evidence="2" type="ORF">G6Z78_0001175</name>
</gene>
<evidence type="ECO:0000313" key="3">
    <source>
        <dbReference type="Proteomes" id="UP000668214"/>
    </source>
</evidence>
<protein>
    <submittedName>
        <fullName evidence="2">YG31B protein</fullName>
    </submittedName>
</protein>
<dbReference type="GO" id="GO:0071897">
    <property type="term" value="P:DNA biosynthetic process"/>
    <property type="evidence" value="ECO:0007669"/>
    <property type="project" value="UniProtKB-ARBA"/>
</dbReference>
<dbReference type="InterPro" id="IPR043502">
    <property type="entry name" value="DNA/RNA_pol_sf"/>
</dbReference>
<evidence type="ECO:0000313" key="2">
    <source>
        <dbReference type="EMBL" id="KAG5315045.1"/>
    </source>
</evidence>
<feature type="domain" description="Reverse transcriptase" evidence="1">
    <location>
        <begin position="218"/>
        <end position="348"/>
    </location>
</feature>
<dbReference type="Pfam" id="PF00078">
    <property type="entry name" value="RVT_1"/>
    <property type="match status" value="1"/>
</dbReference>
<dbReference type="PANTHER" id="PTHR37984:SF5">
    <property type="entry name" value="PROTEIN NYNRIN-LIKE"/>
    <property type="match status" value="1"/>
</dbReference>
<name>A0A836F8V4_9HYME</name>